<dbReference type="STRING" id="1798409.A3I24_03495"/>
<dbReference type="Proteomes" id="UP000177690">
    <property type="component" value="Unassembled WGS sequence"/>
</dbReference>
<dbReference type="AlphaFoldDB" id="A0A1G1ZQ85"/>
<accession>A0A1G1ZQ85</accession>
<dbReference type="EMBL" id="MHJL01000035">
    <property type="protein sequence ID" value="OGY66784.1"/>
    <property type="molecule type" value="Genomic_DNA"/>
</dbReference>
<gene>
    <name evidence="3" type="ORF">A3I24_03495</name>
</gene>
<name>A0A1G1ZQ85_9BACT</name>
<protein>
    <recommendedName>
        <fullName evidence="2">Peptidase C39-like domain-containing protein</fullName>
    </recommendedName>
</protein>
<dbReference type="Pfam" id="PF13529">
    <property type="entry name" value="Peptidase_C39_2"/>
    <property type="match status" value="1"/>
</dbReference>
<proteinExistence type="predicted"/>
<comment type="caution">
    <text evidence="3">The sequence shown here is derived from an EMBL/GenBank/DDBJ whole genome shotgun (WGS) entry which is preliminary data.</text>
</comment>
<keyword evidence="1" id="KW-1133">Transmembrane helix</keyword>
<evidence type="ECO:0000313" key="4">
    <source>
        <dbReference type="Proteomes" id="UP000177690"/>
    </source>
</evidence>
<feature type="domain" description="Peptidase C39-like" evidence="2">
    <location>
        <begin position="109"/>
        <end position="236"/>
    </location>
</feature>
<evidence type="ECO:0000259" key="2">
    <source>
        <dbReference type="Pfam" id="PF13529"/>
    </source>
</evidence>
<dbReference type="InterPro" id="IPR039564">
    <property type="entry name" value="Peptidase_C39-like"/>
</dbReference>
<evidence type="ECO:0000313" key="3">
    <source>
        <dbReference type="EMBL" id="OGY66784.1"/>
    </source>
</evidence>
<dbReference type="Gene3D" id="3.90.70.10">
    <property type="entry name" value="Cysteine proteinases"/>
    <property type="match status" value="1"/>
</dbReference>
<keyword evidence="1" id="KW-0812">Transmembrane</keyword>
<reference evidence="3 4" key="1">
    <citation type="journal article" date="2016" name="Nat. Commun.">
        <title>Thousands of microbial genomes shed light on interconnected biogeochemical processes in an aquifer system.</title>
        <authorList>
            <person name="Anantharaman K."/>
            <person name="Brown C.T."/>
            <person name="Hug L.A."/>
            <person name="Sharon I."/>
            <person name="Castelle C.J."/>
            <person name="Probst A.J."/>
            <person name="Thomas B.C."/>
            <person name="Singh A."/>
            <person name="Wilkins M.J."/>
            <person name="Karaoz U."/>
            <person name="Brodie E.L."/>
            <person name="Williams K.H."/>
            <person name="Hubbard S.S."/>
            <person name="Banfield J.F."/>
        </authorList>
    </citation>
    <scope>NUCLEOTIDE SEQUENCE [LARGE SCALE GENOMIC DNA]</scope>
</reference>
<evidence type="ECO:0000256" key="1">
    <source>
        <dbReference type="SAM" id="Phobius"/>
    </source>
</evidence>
<organism evidence="3 4">
    <name type="scientific">Candidatus Harrisonbacteria bacterium RIFCSPLOWO2_02_FULL_41_13b</name>
    <dbReference type="NCBI Taxonomy" id="1798409"/>
    <lineage>
        <taxon>Bacteria</taxon>
        <taxon>Candidatus Harrisoniibacteriota</taxon>
    </lineage>
</organism>
<keyword evidence="1" id="KW-0472">Membrane</keyword>
<feature type="transmembrane region" description="Helical" evidence="1">
    <location>
        <begin position="21"/>
        <end position="47"/>
    </location>
</feature>
<sequence>MGYKKISKKISKNYLTWGKKALLFVFAALAAIASLLLIIGLLLNFIVGDSPASDLPMTDVDKRMFFQTRQPQPSPNHLLTTNTPYPALASVSQNIETAFTSQAPFGVWDEIHEETCEEAAIVMVYAWLNNLQLTPDFAETEMLKLVEWQKNNLGYFENTSAKDTAKIASEFYGLKYRLIDNPSSEDVKREIADGNLVLMGMAGKKLANPFFKPPGPAYHMLLIRGFDAKGFFVNDPGTRRGNNFFYTYENLMGAAHDWDGSEETLLDSPPVAIVFSRNN</sequence>